<evidence type="ECO:0000256" key="1">
    <source>
        <dbReference type="SAM" id="MobiDB-lite"/>
    </source>
</evidence>
<protein>
    <submittedName>
        <fullName evidence="2">Uncharacterized protein</fullName>
    </submittedName>
</protein>
<feature type="region of interest" description="Disordered" evidence="1">
    <location>
        <begin position="164"/>
        <end position="183"/>
    </location>
</feature>
<proteinExistence type="predicted"/>
<comment type="caution">
    <text evidence="2">The sequence shown here is derived from an EMBL/GenBank/DDBJ whole genome shotgun (WGS) entry which is preliminary data.</text>
</comment>
<accession>A0A7W8M4X7</accession>
<sequence>MEDIEMFYFVNPADAEKKVITGQEDIEHIYQLLESAALEDKETEPVAGGSVTSFRFNLSGGMTYEVIYSSIAARSGRIMVSDSEKDYFTSSDIESVWNNCDYTAEKAAERELPVIPLSEENTEDEVVEFHGQLFHKSDLTEKTLKWLEWYNSLSQEEQLAVNSIPADLYTSDDAGTSDSDAEE</sequence>
<organism evidence="2 3">
    <name type="scientific">Catenibacillus scindens</name>
    <dbReference type="NCBI Taxonomy" id="673271"/>
    <lineage>
        <taxon>Bacteria</taxon>
        <taxon>Bacillati</taxon>
        <taxon>Bacillota</taxon>
        <taxon>Clostridia</taxon>
        <taxon>Lachnospirales</taxon>
        <taxon>Lachnospiraceae</taxon>
        <taxon>Catenibacillus</taxon>
    </lineage>
</organism>
<evidence type="ECO:0000313" key="2">
    <source>
        <dbReference type="EMBL" id="MBB5263756.1"/>
    </source>
</evidence>
<evidence type="ECO:0000313" key="3">
    <source>
        <dbReference type="Proteomes" id="UP000543642"/>
    </source>
</evidence>
<name>A0A7W8M4X7_9FIRM</name>
<dbReference type="EMBL" id="JACHFW010000002">
    <property type="protein sequence ID" value="MBB5263756.1"/>
    <property type="molecule type" value="Genomic_DNA"/>
</dbReference>
<dbReference type="RefSeq" id="WP_183771829.1">
    <property type="nucleotide sequence ID" value="NZ_JACHFW010000002.1"/>
</dbReference>
<feature type="compositionally biased region" description="Low complexity" evidence="1">
    <location>
        <begin position="171"/>
        <end position="183"/>
    </location>
</feature>
<dbReference type="AlphaFoldDB" id="A0A7W8M4X7"/>
<gene>
    <name evidence="2" type="ORF">HNP82_000854</name>
</gene>
<keyword evidence="3" id="KW-1185">Reference proteome</keyword>
<reference evidence="2 3" key="1">
    <citation type="submission" date="2020-08" db="EMBL/GenBank/DDBJ databases">
        <title>Genomic Encyclopedia of Type Strains, Phase IV (KMG-IV): sequencing the most valuable type-strain genomes for metagenomic binning, comparative biology and taxonomic classification.</title>
        <authorList>
            <person name="Goeker M."/>
        </authorList>
    </citation>
    <scope>NUCLEOTIDE SEQUENCE [LARGE SCALE GENOMIC DNA]</scope>
    <source>
        <strain evidence="2 3">DSM 106146</strain>
    </source>
</reference>
<dbReference type="Proteomes" id="UP000543642">
    <property type="component" value="Unassembled WGS sequence"/>
</dbReference>